<keyword evidence="3" id="KW-1185">Reference proteome</keyword>
<proteinExistence type="predicted"/>
<dbReference type="RefSeq" id="WP_047195471.1">
    <property type="nucleotide sequence ID" value="NZ_CP011371.1"/>
</dbReference>
<gene>
    <name evidence="2" type="ORF">AAW51_3302</name>
</gene>
<dbReference type="AlphaFoldDB" id="A0A0G3BPS9"/>
<dbReference type="InterPro" id="IPR022742">
    <property type="entry name" value="Hydrolase_4"/>
</dbReference>
<dbReference type="KEGG" id="pbh:AAW51_3302"/>
<dbReference type="EMBL" id="CP011371">
    <property type="protein sequence ID" value="AKJ29993.1"/>
    <property type="molecule type" value="Genomic_DNA"/>
</dbReference>
<sequence length="288" mass="31906">MNFTVALRWRLAPVLLSFIVLMAGCSALDTQQRRWIFQPMNSAVRAGVDGIEGMQDVWIGFHSQATGEQVRLHALWLEHSRRDAPVLLYLHGARWGVAGNATAARMRRMQAMGFSVLAVDYRGFGRSTASLPSQQKAHEDARAAWDWIATRQPGSRRYIFGHSLGGAIAVGLAAEVDQQLDGLMVEGTFTSVPDVFATLRWGWLPLGWLITQRFDSAARIGEVQAPVLVVHGSDDNLIKPELGRALYERVRAPKKRFVLVEGGTHHSTHADGQAQYREAVRELFGLPG</sequence>
<dbReference type="PANTHER" id="PTHR12277:SF81">
    <property type="entry name" value="PROTEIN ABHD13"/>
    <property type="match status" value="1"/>
</dbReference>
<evidence type="ECO:0000313" key="2">
    <source>
        <dbReference type="EMBL" id="AKJ29993.1"/>
    </source>
</evidence>
<dbReference type="Pfam" id="PF12146">
    <property type="entry name" value="Hydrolase_4"/>
    <property type="match status" value="2"/>
</dbReference>
<accession>A0A0G3BPS9</accession>
<dbReference type="InterPro" id="IPR000073">
    <property type="entry name" value="AB_hydrolase_1"/>
</dbReference>
<dbReference type="Gene3D" id="3.40.50.1820">
    <property type="entry name" value="alpha/beta hydrolase"/>
    <property type="match status" value="1"/>
</dbReference>
<feature type="domain" description="Serine aminopeptidase S33" evidence="1">
    <location>
        <begin position="218"/>
        <end position="266"/>
    </location>
</feature>
<dbReference type="SUPFAM" id="SSF53474">
    <property type="entry name" value="alpha/beta-Hydrolases"/>
    <property type="match status" value="1"/>
</dbReference>
<evidence type="ECO:0000259" key="1">
    <source>
        <dbReference type="Pfam" id="PF12146"/>
    </source>
</evidence>
<name>A0A0G3BPS9_9BURK</name>
<dbReference type="GO" id="GO:0016787">
    <property type="term" value="F:hydrolase activity"/>
    <property type="evidence" value="ECO:0007669"/>
    <property type="project" value="UniProtKB-KW"/>
</dbReference>
<dbReference type="Proteomes" id="UP000035352">
    <property type="component" value="Chromosome"/>
</dbReference>
<dbReference type="PRINTS" id="PR00111">
    <property type="entry name" value="ABHYDROLASE"/>
</dbReference>
<evidence type="ECO:0000313" key="3">
    <source>
        <dbReference type="Proteomes" id="UP000035352"/>
    </source>
</evidence>
<feature type="domain" description="Serine aminopeptidase S33" evidence="1">
    <location>
        <begin position="100"/>
        <end position="195"/>
    </location>
</feature>
<dbReference type="STRING" id="413882.AAW51_3302"/>
<dbReference type="PANTHER" id="PTHR12277">
    <property type="entry name" value="ALPHA/BETA HYDROLASE DOMAIN-CONTAINING PROTEIN"/>
    <property type="match status" value="1"/>
</dbReference>
<keyword evidence="2" id="KW-0378">Hydrolase</keyword>
<dbReference type="PATRIC" id="fig|413882.6.peg.3445"/>
<reference evidence="2 3" key="1">
    <citation type="submission" date="2015-05" db="EMBL/GenBank/DDBJ databases">
        <authorList>
            <person name="Tang B."/>
            <person name="Yu Y."/>
        </authorList>
    </citation>
    <scope>NUCLEOTIDE SEQUENCE [LARGE SCALE GENOMIC DNA]</scope>
    <source>
        <strain evidence="2 3">DSM 7029</strain>
    </source>
</reference>
<organism evidence="2 3">
    <name type="scientific">Caldimonas brevitalea</name>
    <dbReference type="NCBI Taxonomy" id="413882"/>
    <lineage>
        <taxon>Bacteria</taxon>
        <taxon>Pseudomonadati</taxon>
        <taxon>Pseudomonadota</taxon>
        <taxon>Betaproteobacteria</taxon>
        <taxon>Burkholderiales</taxon>
        <taxon>Sphaerotilaceae</taxon>
        <taxon>Caldimonas</taxon>
    </lineage>
</organism>
<dbReference type="OrthoDB" id="9798884at2"/>
<protein>
    <submittedName>
        <fullName evidence="2">Alpha/beta hydrolase</fullName>
    </submittedName>
</protein>
<dbReference type="InterPro" id="IPR029058">
    <property type="entry name" value="AB_hydrolase_fold"/>
</dbReference>